<dbReference type="EMBL" id="JAUTWS010000294">
    <property type="protein sequence ID" value="MDO9714489.1"/>
    <property type="molecule type" value="Genomic_DNA"/>
</dbReference>
<feature type="domain" description="Transposase IS66 central" evidence="2">
    <location>
        <begin position="314"/>
        <end position="438"/>
    </location>
</feature>
<name>A0ABT9EE31_9PROT</name>
<dbReference type="RefSeq" id="WP_305109320.1">
    <property type="nucleotide sequence ID" value="NZ_JAUTWS010000294.1"/>
</dbReference>
<reference evidence="3 4" key="1">
    <citation type="submission" date="2023-08" db="EMBL/GenBank/DDBJ databases">
        <title>The draft genome sequence of Paracraurococcus sp. LOR1-02.</title>
        <authorList>
            <person name="Kingkaew E."/>
            <person name="Tanasupawat S."/>
        </authorList>
    </citation>
    <scope>NUCLEOTIDE SEQUENCE [LARGE SCALE GENOMIC DNA]</scope>
    <source>
        <strain evidence="3 4">LOR1-02</strain>
    </source>
</reference>
<dbReference type="InterPro" id="IPR052344">
    <property type="entry name" value="Transposase-related"/>
</dbReference>
<dbReference type="InterPro" id="IPR004291">
    <property type="entry name" value="Transposase_IS66_central"/>
</dbReference>
<feature type="non-terminal residue" evidence="3">
    <location>
        <position position="1"/>
    </location>
</feature>
<evidence type="ECO:0000313" key="4">
    <source>
        <dbReference type="Proteomes" id="UP001243009"/>
    </source>
</evidence>
<dbReference type="Pfam" id="PF03050">
    <property type="entry name" value="DDE_Tnp_IS66"/>
    <property type="match status" value="2"/>
</dbReference>
<feature type="region of interest" description="Disordered" evidence="1">
    <location>
        <begin position="412"/>
        <end position="437"/>
    </location>
</feature>
<feature type="domain" description="Transposase IS66 central" evidence="2">
    <location>
        <begin position="106"/>
        <end position="185"/>
    </location>
</feature>
<evidence type="ECO:0000256" key="1">
    <source>
        <dbReference type="SAM" id="MobiDB-lite"/>
    </source>
</evidence>
<organism evidence="3 4">
    <name type="scientific">Paracraurococcus lichenis</name>
    <dbReference type="NCBI Taxonomy" id="3064888"/>
    <lineage>
        <taxon>Bacteria</taxon>
        <taxon>Pseudomonadati</taxon>
        <taxon>Pseudomonadota</taxon>
        <taxon>Alphaproteobacteria</taxon>
        <taxon>Acetobacterales</taxon>
        <taxon>Roseomonadaceae</taxon>
        <taxon>Paracraurococcus</taxon>
    </lineage>
</organism>
<sequence>EEIARLKGLKGRPVIKPSGMDQATEPTPPRGGKSRRRRGKVTLLVPVQERVLPATAPSGSQFRGYQDFLVQDLVLRTEAVRYRRERWLTPAGQLIVAPLPGGVDGHFGPELRRYVLAQYHQGQTTVSRLVAQLRAVGIAISKRQVVRLLIADQQAFLDESQAVLRAGLETASWVTVDDTGARHRAVNGVCTQIGNDHFAWFGTTTSKSRLNFLELLRAGHADYVVNAEALAYMREHALAGSVIARLEGHPQRVFPDQTAWAAHLERLGITVLTVTPDPVRLATEGALWGAIKAHGLLPETVIVSDDAGQFNLGEHALCWVHAERLVHKLDTFTDQQRTAQATIRDLIWWYYADLKAYQREPSRRRRSELRARFDRIFQRRTGFVVLDRLLERLHANKAELLQVLDHPEIPLHTNGSENDIRTQVTRRKVSGGTRSDPGRDCRDAFLGLAKTCTKLGLSFWDYLGDRLRIPGQ</sequence>
<keyword evidence="4" id="KW-1185">Reference proteome</keyword>
<evidence type="ECO:0000259" key="2">
    <source>
        <dbReference type="Pfam" id="PF03050"/>
    </source>
</evidence>
<feature type="compositionally biased region" description="Polar residues" evidence="1">
    <location>
        <begin position="413"/>
        <end position="423"/>
    </location>
</feature>
<feature type="non-terminal residue" evidence="3">
    <location>
        <position position="472"/>
    </location>
</feature>
<comment type="caution">
    <text evidence="3">The sequence shown here is derived from an EMBL/GenBank/DDBJ whole genome shotgun (WGS) entry which is preliminary data.</text>
</comment>
<protein>
    <submittedName>
        <fullName evidence="3">Transposase</fullName>
    </submittedName>
</protein>
<gene>
    <name evidence="3" type="ORF">Q7A36_39795</name>
</gene>
<evidence type="ECO:0000313" key="3">
    <source>
        <dbReference type="EMBL" id="MDO9714489.1"/>
    </source>
</evidence>
<accession>A0ABT9EE31</accession>
<dbReference type="Proteomes" id="UP001243009">
    <property type="component" value="Unassembled WGS sequence"/>
</dbReference>
<dbReference type="PANTHER" id="PTHR33678">
    <property type="entry name" value="BLL1576 PROTEIN"/>
    <property type="match status" value="1"/>
</dbReference>
<feature type="region of interest" description="Disordered" evidence="1">
    <location>
        <begin position="1"/>
        <end position="39"/>
    </location>
</feature>
<proteinExistence type="predicted"/>